<dbReference type="EMBL" id="CP009507">
    <property type="protein sequence ID" value="AKB33336.1"/>
    <property type="molecule type" value="Genomic_DNA"/>
</dbReference>
<gene>
    <name evidence="1" type="ORF">MSSIH_2646</name>
</gene>
<evidence type="ECO:0000313" key="1">
    <source>
        <dbReference type="EMBL" id="AKB33336.1"/>
    </source>
</evidence>
<dbReference type="HOGENOM" id="CLU_2629788_0_0_2"/>
<accession>A0A0E3LB86</accession>
<dbReference type="Proteomes" id="UP000033092">
    <property type="component" value="Chromosome"/>
</dbReference>
<dbReference type="KEGG" id="msz:MSSIH_2646"/>
<name>A0A0E3LB86_9EURY</name>
<protein>
    <submittedName>
        <fullName evidence="1">Uncharacterized protein</fullName>
    </submittedName>
</protein>
<proteinExistence type="predicted"/>
<dbReference type="AlphaFoldDB" id="A0A0E3LB86"/>
<dbReference type="GeneID" id="75279444"/>
<organism evidence="1 2">
    <name type="scientific">Methanosarcina siciliae HI350</name>
    <dbReference type="NCBI Taxonomy" id="1434119"/>
    <lineage>
        <taxon>Archaea</taxon>
        <taxon>Methanobacteriati</taxon>
        <taxon>Methanobacteriota</taxon>
        <taxon>Stenosarchaea group</taxon>
        <taxon>Methanomicrobia</taxon>
        <taxon>Methanosarcinales</taxon>
        <taxon>Methanosarcinaceae</taxon>
        <taxon>Methanosarcina</taxon>
    </lineage>
</organism>
<dbReference type="RefSeq" id="WP_261788848.1">
    <property type="nucleotide sequence ID" value="NZ_CP009507.1"/>
</dbReference>
<evidence type="ECO:0000313" key="2">
    <source>
        <dbReference type="Proteomes" id="UP000033092"/>
    </source>
</evidence>
<sequence length="77" mass="8777">MKFFPVVARGWKLERYRLRPGSEVQCYQAENSVVSSGKQHKISGLIEVIIIAEVMLSSGKLRFIPAKLNKFPDKIDQ</sequence>
<reference evidence="1 2" key="1">
    <citation type="submission" date="2014-07" db="EMBL/GenBank/DDBJ databases">
        <title>Methanogenic archaea and the global carbon cycle.</title>
        <authorList>
            <person name="Henriksen J.R."/>
            <person name="Luke J."/>
            <person name="Reinhart S."/>
            <person name="Benedict M.N."/>
            <person name="Youngblut N.D."/>
            <person name="Metcalf M.E."/>
            <person name="Whitaker R.J."/>
            <person name="Metcalf W.W."/>
        </authorList>
    </citation>
    <scope>NUCLEOTIDE SEQUENCE [LARGE SCALE GENOMIC DNA]</scope>
    <source>
        <strain evidence="1 2">HI350</strain>
    </source>
</reference>